<dbReference type="Proteomes" id="UP000683139">
    <property type="component" value="Unassembled WGS sequence"/>
</dbReference>
<dbReference type="GO" id="GO:0000049">
    <property type="term" value="F:tRNA binding"/>
    <property type="evidence" value="ECO:0007669"/>
    <property type="project" value="UniProtKB-KW"/>
</dbReference>
<comment type="caution">
    <text evidence="3">Lacks conserved residue(s) required for the propagation of feature annotation.</text>
</comment>
<comment type="function">
    <text evidence="3">Catalyzes the formation of N(4)-acetylcytidine (ac(4)C) at the wobble position of elongator tRNA(Met), using acetate and ATP as substrates. First activates an acetate ion to form acetyladenylate (Ac-AMP) and then transfers the acetyl group to tRNA to form ac(4)C34.</text>
</comment>
<dbReference type="PANTHER" id="PTHR37825">
    <property type="entry name" value="TRNA(MET) CYTIDINE ACETATE LIGASE"/>
    <property type="match status" value="1"/>
</dbReference>
<keyword evidence="3" id="KW-0963">Cytoplasm</keyword>
<dbReference type="SUPFAM" id="SSF52374">
    <property type="entry name" value="Nucleotidylyl transferase"/>
    <property type="match status" value="1"/>
</dbReference>
<sequence>MKAVGLIVEYNPFHNGHLHHLQQSKVITGREAVVAVMSGHFLQRGEPALLDKWTRTEMALAGGCDLVLELPTAYATSSAEWFAYGAAATLQATGVVDAICFGTESGMLEPLQAAAKLVAGQPDELRLELGKQLQHGDSYPRAFSRALANLLQQDPLWQQNPIALDQPNHTLGLHYLIALERLNSMIVPYTIPRRQAQYHDAAPSHPSIASATAIRKMLQTDHQLEHIASYVPDSTYSILQRCLLHEQRQAMDWEQFAKLLYYQLGMQPPAQLAQYREIEEGLEHRLITCANNVEHYSINELLEAVKTKRYTRTKLQRALLAIMLQHRKQDFTREKLANGVAYLRVLGFSAKGQQLLKAMKKRATLPIIHTPAQYQGHSAYLQLDIAATSCYMSALAPAEPKLRLADFHRAPIRV</sequence>
<dbReference type="GO" id="GO:0005737">
    <property type="term" value="C:cytoplasm"/>
    <property type="evidence" value="ECO:0007669"/>
    <property type="project" value="UniProtKB-SubCell"/>
</dbReference>
<dbReference type="EMBL" id="BOSE01000001">
    <property type="protein sequence ID" value="GIP14506.1"/>
    <property type="molecule type" value="Genomic_DNA"/>
</dbReference>
<evidence type="ECO:0000256" key="2">
    <source>
        <dbReference type="ARBA" id="ARBA00022694"/>
    </source>
</evidence>
<dbReference type="GO" id="GO:0005524">
    <property type="term" value="F:ATP binding"/>
    <property type="evidence" value="ECO:0007669"/>
    <property type="project" value="UniProtKB-KW"/>
</dbReference>
<keyword evidence="3" id="KW-0694">RNA-binding</keyword>
<keyword evidence="5" id="KW-1185">Reference proteome</keyword>
<comment type="similarity">
    <text evidence="3">Belongs to the TmcAL family.</text>
</comment>
<dbReference type="Gene3D" id="3.40.50.620">
    <property type="entry name" value="HUPs"/>
    <property type="match status" value="1"/>
</dbReference>
<dbReference type="InterPro" id="IPR008513">
    <property type="entry name" value="tRNA(Met)_cyd_acetate_ligase"/>
</dbReference>
<dbReference type="GO" id="GO:0016879">
    <property type="term" value="F:ligase activity, forming carbon-nitrogen bonds"/>
    <property type="evidence" value="ECO:0007669"/>
    <property type="project" value="UniProtKB-UniRule"/>
</dbReference>
<keyword evidence="3" id="KW-0067">ATP-binding</keyword>
<dbReference type="EC" id="6.3.4.-" evidence="3"/>
<dbReference type="AlphaFoldDB" id="A0A919YLX0"/>
<comment type="caution">
    <text evidence="4">The sequence shown here is derived from an EMBL/GenBank/DDBJ whole genome shotgun (WGS) entry which is preliminary data.</text>
</comment>
<feature type="binding site" evidence="3">
    <location>
        <position position="168"/>
    </location>
    <ligand>
        <name>ATP</name>
        <dbReference type="ChEBI" id="CHEBI:30616"/>
    </ligand>
</feature>
<feature type="binding site" evidence="3">
    <location>
        <position position="193"/>
    </location>
    <ligand>
        <name>ATP</name>
        <dbReference type="ChEBI" id="CHEBI:30616"/>
    </ligand>
</feature>
<evidence type="ECO:0000256" key="1">
    <source>
        <dbReference type="ARBA" id="ARBA00022598"/>
    </source>
</evidence>
<proteinExistence type="inferred from homology"/>
<dbReference type="GO" id="GO:0006400">
    <property type="term" value="P:tRNA modification"/>
    <property type="evidence" value="ECO:0007669"/>
    <property type="project" value="UniProtKB-UniRule"/>
</dbReference>
<reference evidence="4" key="1">
    <citation type="submission" date="2021-03" db="EMBL/GenBank/DDBJ databases">
        <title>Antimicrobial resistance genes in bacteria isolated from Japanese honey, and their potential for conferring macrolide and lincosamide resistance in the American foulbrood pathogen Paenibacillus larvae.</title>
        <authorList>
            <person name="Okamoto M."/>
            <person name="Kumagai M."/>
            <person name="Kanamori H."/>
            <person name="Takamatsu D."/>
        </authorList>
    </citation>
    <scope>NUCLEOTIDE SEQUENCE</scope>
    <source>
        <strain evidence="4">J40TS1</strain>
    </source>
</reference>
<name>A0A919YLX0_9BACL</name>
<keyword evidence="3" id="KW-0820">tRNA-binding</keyword>
<gene>
    <name evidence="4" type="primary">ylbM</name>
    <name evidence="3" type="synonym">tmcAL</name>
    <name evidence="4" type="ORF">J40TS1_01480</name>
</gene>
<dbReference type="NCBIfam" id="NF010191">
    <property type="entry name" value="PRK13670.1"/>
    <property type="match status" value="1"/>
</dbReference>
<comment type="catalytic activity">
    <reaction evidence="3">
        <text>cytidine(34) in elongator tRNA(Met) + acetate + ATP = N(4)-acetylcytidine(34) in elongator tRNA(Met) + AMP + diphosphate</text>
        <dbReference type="Rhea" id="RHEA:58144"/>
        <dbReference type="Rhea" id="RHEA-COMP:10693"/>
        <dbReference type="Rhea" id="RHEA-COMP:10694"/>
        <dbReference type="ChEBI" id="CHEBI:30089"/>
        <dbReference type="ChEBI" id="CHEBI:30616"/>
        <dbReference type="ChEBI" id="CHEBI:33019"/>
        <dbReference type="ChEBI" id="CHEBI:74900"/>
        <dbReference type="ChEBI" id="CHEBI:82748"/>
        <dbReference type="ChEBI" id="CHEBI:456215"/>
    </reaction>
</comment>
<dbReference type="HAMAP" id="MF_01539">
    <property type="entry name" value="TmcAL"/>
    <property type="match status" value="1"/>
</dbReference>
<keyword evidence="3" id="KW-0547">Nucleotide-binding</keyword>
<dbReference type="Pfam" id="PF05636">
    <property type="entry name" value="HIGH_NTase1"/>
    <property type="match status" value="1"/>
</dbReference>
<keyword evidence="1 3" id="KW-0436">Ligase</keyword>
<organism evidence="4 5">
    <name type="scientific">Paenibacillus montaniterrae</name>
    <dbReference type="NCBI Taxonomy" id="429341"/>
    <lineage>
        <taxon>Bacteria</taxon>
        <taxon>Bacillati</taxon>
        <taxon>Bacillota</taxon>
        <taxon>Bacilli</taxon>
        <taxon>Bacillales</taxon>
        <taxon>Paenibacillaceae</taxon>
        <taxon>Paenibacillus</taxon>
    </lineage>
</organism>
<feature type="binding site" evidence="3">
    <location>
        <begin position="7"/>
        <end position="20"/>
    </location>
    <ligand>
        <name>ATP</name>
        <dbReference type="ChEBI" id="CHEBI:30616"/>
    </ligand>
</feature>
<evidence type="ECO:0000313" key="5">
    <source>
        <dbReference type="Proteomes" id="UP000683139"/>
    </source>
</evidence>
<protein>
    <recommendedName>
        <fullName evidence="3">tRNA(Met) cytidine acetate ligase</fullName>
        <ecNumber evidence="3">6.3.4.-</ecNumber>
    </recommendedName>
</protein>
<dbReference type="InterPro" id="IPR014729">
    <property type="entry name" value="Rossmann-like_a/b/a_fold"/>
</dbReference>
<dbReference type="RefSeq" id="WP_213512730.1">
    <property type="nucleotide sequence ID" value="NZ_BOSE01000001.1"/>
</dbReference>
<feature type="binding site" evidence="3">
    <location>
        <position position="102"/>
    </location>
    <ligand>
        <name>ATP</name>
        <dbReference type="ChEBI" id="CHEBI:30616"/>
    </ligand>
</feature>
<evidence type="ECO:0000256" key="3">
    <source>
        <dbReference type="HAMAP-Rule" id="MF_01539"/>
    </source>
</evidence>
<comment type="subcellular location">
    <subcellularLocation>
        <location evidence="3">Cytoplasm</location>
    </subcellularLocation>
</comment>
<accession>A0A919YLX0</accession>
<evidence type="ECO:0000313" key="4">
    <source>
        <dbReference type="EMBL" id="GIP14506.1"/>
    </source>
</evidence>
<dbReference type="PANTHER" id="PTHR37825:SF1">
    <property type="entry name" value="TRNA(MET) CYTIDINE ACETATE LIGASE"/>
    <property type="match status" value="1"/>
</dbReference>
<keyword evidence="2 3" id="KW-0819">tRNA processing</keyword>